<organism evidence="1 2">
    <name type="scientific">Sporolituus thermophilus DSM 23256</name>
    <dbReference type="NCBI Taxonomy" id="1123285"/>
    <lineage>
        <taxon>Bacteria</taxon>
        <taxon>Bacillati</taxon>
        <taxon>Bacillota</taxon>
        <taxon>Negativicutes</taxon>
        <taxon>Selenomonadales</taxon>
        <taxon>Sporomusaceae</taxon>
        <taxon>Sporolituus</taxon>
    </lineage>
</organism>
<reference evidence="2" key="1">
    <citation type="submission" date="2016-10" db="EMBL/GenBank/DDBJ databases">
        <authorList>
            <person name="Varghese N."/>
            <person name="Submissions S."/>
        </authorList>
    </citation>
    <scope>NUCLEOTIDE SEQUENCE [LARGE SCALE GENOMIC DNA]</scope>
    <source>
        <strain evidence="2">DSM 23256</strain>
    </source>
</reference>
<gene>
    <name evidence="1" type="ORF">SAMN05660235_01657</name>
</gene>
<dbReference type="OrthoDB" id="9780120at2"/>
<dbReference type="RefSeq" id="WP_093689852.1">
    <property type="nucleotide sequence ID" value="NZ_FNBU01000011.1"/>
</dbReference>
<keyword evidence="1" id="KW-0418">Kinase</keyword>
<evidence type="ECO:0000313" key="2">
    <source>
        <dbReference type="Proteomes" id="UP000243333"/>
    </source>
</evidence>
<dbReference type="Proteomes" id="UP000243333">
    <property type="component" value="Unassembled WGS sequence"/>
</dbReference>
<dbReference type="InterPro" id="IPR051805">
    <property type="entry name" value="Dehydratase_Activator_Redct"/>
</dbReference>
<protein>
    <submittedName>
        <fullName evidence="1">Predicted nucleotide-binding protein, sugar kinase/HSP70/actin superfamily</fullName>
    </submittedName>
</protein>
<sequence>MIVTFPHMGHLSIALKAIFTGLGCTVLTPPPVSKRTLALGVKHAPETVCLPFKVTLGNFIEALELGADTLVTCGGVGPCRLGYYAEVQQGILRALGYDFTMVVFEPNLPDVLHSIRRLAPRLGLRQVYQAFRLGLAKVNALDDLERQVSCLRAREAAPGSADAVWQDARQAIDAAADLATVRRIWQDSTARLAAVSVRAGPAPLRIGIVGEIYVMLEPFVNLDLVRRLGSMDVEVHQTMYLSDYVNGHLFRRREYLDLFHRLATLAQPYLGHYVGGHGLKSVAYTLHMGQSGYDGLIHVFPFTCMPEVVAKNILPKAASDAAIPVLSLAFDEQSGEAGIVTRLEAFVDLLRLRQNQPRGSNLKVLQAFLS</sequence>
<dbReference type="Gene3D" id="3.40.50.11900">
    <property type="match status" value="1"/>
</dbReference>
<dbReference type="EMBL" id="FNBU01000011">
    <property type="protein sequence ID" value="SDF45572.1"/>
    <property type="molecule type" value="Genomic_DNA"/>
</dbReference>
<dbReference type="PANTHER" id="PTHR32329:SF2">
    <property type="entry name" value="BIFUNCTIONAL PROTEIN [INCLUDES 2-HYDROXYACYL-COA DEHYDRATASE (N-TER) AND ITS ACTIVATOR DOMAIN (C_TERM)"/>
    <property type="match status" value="1"/>
</dbReference>
<keyword evidence="2" id="KW-1185">Reference proteome</keyword>
<evidence type="ECO:0000313" key="1">
    <source>
        <dbReference type="EMBL" id="SDF45572.1"/>
    </source>
</evidence>
<name>A0A1G7L7P3_9FIRM</name>
<dbReference type="STRING" id="1123285.SAMN05660235_01657"/>
<accession>A0A1G7L7P3</accession>
<dbReference type="PANTHER" id="PTHR32329">
    <property type="entry name" value="BIFUNCTIONAL PROTEIN [INCLUDES 2-HYDROXYACYL-COA DEHYDRATASE (N-TER) AND ITS ACTIVATOR DOMAIN (C_TERM)-RELATED"/>
    <property type="match status" value="1"/>
</dbReference>
<proteinExistence type="predicted"/>
<dbReference type="AlphaFoldDB" id="A0A1G7L7P3"/>
<dbReference type="GO" id="GO:0016301">
    <property type="term" value="F:kinase activity"/>
    <property type="evidence" value="ECO:0007669"/>
    <property type="project" value="UniProtKB-KW"/>
</dbReference>
<keyword evidence="1" id="KW-0808">Transferase</keyword>